<name>A0ABW4VVX4_9BACI</name>
<evidence type="ECO:0000313" key="3">
    <source>
        <dbReference type="Proteomes" id="UP001597383"/>
    </source>
</evidence>
<dbReference type="InterPro" id="IPR017853">
    <property type="entry name" value="GH"/>
</dbReference>
<reference evidence="3" key="1">
    <citation type="journal article" date="2019" name="Int. J. Syst. Evol. Microbiol.">
        <title>The Global Catalogue of Microorganisms (GCM) 10K type strain sequencing project: providing services to taxonomists for standard genome sequencing and annotation.</title>
        <authorList>
            <consortium name="The Broad Institute Genomics Platform"/>
            <consortium name="The Broad Institute Genome Sequencing Center for Infectious Disease"/>
            <person name="Wu L."/>
            <person name="Ma J."/>
        </authorList>
    </citation>
    <scope>NUCLEOTIDE SEQUENCE [LARGE SCALE GENOMIC DNA]</scope>
    <source>
        <strain evidence="3">R28</strain>
    </source>
</reference>
<keyword evidence="3" id="KW-1185">Reference proteome</keyword>
<feature type="domain" description="DUF4832" evidence="1">
    <location>
        <begin position="224"/>
        <end position="421"/>
    </location>
</feature>
<proteinExistence type="predicted"/>
<gene>
    <name evidence="2" type="ORF">ACFSJF_05960</name>
</gene>
<dbReference type="SUPFAM" id="SSF51445">
    <property type="entry name" value="(Trans)glycosidases"/>
    <property type="match status" value="1"/>
</dbReference>
<dbReference type="Pfam" id="PF16116">
    <property type="entry name" value="DUF4832"/>
    <property type="match status" value="1"/>
</dbReference>
<evidence type="ECO:0000259" key="1">
    <source>
        <dbReference type="Pfam" id="PF16116"/>
    </source>
</evidence>
<dbReference type="RefSeq" id="WP_377555863.1">
    <property type="nucleotide sequence ID" value="NZ_JBHUHQ010000011.1"/>
</dbReference>
<comment type="caution">
    <text evidence="2">The sequence shown here is derived from an EMBL/GenBank/DDBJ whole genome shotgun (WGS) entry which is preliminary data.</text>
</comment>
<sequence>MNVLIVIILLVVVFIIMFNKTFFPSSQVEEVTVNPFMGFAPPADGGPYSQPHSLVYANLTWRELEPEKGFYDFESIEEKFRLTYWKNQNIKLIFRVVLDYPRESSHMDIPDWLYEEINQDGTWYKHEWGSGFSPNYYNNTLIDYHKKLIEAVAEKYDHEPAIAFVELGSLGHWGEWHTLQEDGIYIPFPKLPTAETYVNHYTDNFKNKILLMRRPHQIAINNEMGLYNDMFGRYDHTIEEFLSWINDGYEFWLTNEQNPAMPDAWKSRPIGGEFAPTDDWSDYFSTSKFLRVMEQLQATHVSWLGPSSPTYYPTDGKLQARINQFLNKIGYHFRLIQTSVNKTEVTMQWENRGVAPFYFPWPVELSLADQDGKIVYQQLLDGIDIRAWLPGKHTEVANLDISNEITAGTYQLLVAILDPETMKPGIQLEMEEKLPDGRYKIGEVTID</sequence>
<dbReference type="Proteomes" id="UP001597383">
    <property type="component" value="Unassembled WGS sequence"/>
</dbReference>
<dbReference type="EMBL" id="JBHUHQ010000011">
    <property type="protein sequence ID" value="MFD2043809.1"/>
    <property type="molecule type" value="Genomic_DNA"/>
</dbReference>
<dbReference type="InterPro" id="IPR032267">
    <property type="entry name" value="DUF4832"/>
</dbReference>
<dbReference type="Gene3D" id="3.20.20.80">
    <property type="entry name" value="Glycosidases"/>
    <property type="match status" value="1"/>
</dbReference>
<evidence type="ECO:0000313" key="2">
    <source>
        <dbReference type="EMBL" id="MFD2043809.1"/>
    </source>
</evidence>
<accession>A0ABW4VVX4</accession>
<organism evidence="2 3">
    <name type="scientific">Ornithinibacillus salinisoli</name>
    <dbReference type="NCBI Taxonomy" id="1848459"/>
    <lineage>
        <taxon>Bacteria</taxon>
        <taxon>Bacillati</taxon>
        <taxon>Bacillota</taxon>
        <taxon>Bacilli</taxon>
        <taxon>Bacillales</taxon>
        <taxon>Bacillaceae</taxon>
        <taxon>Ornithinibacillus</taxon>
    </lineage>
</organism>
<protein>
    <submittedName>
        <fullName evidence="2">DUF4832 domain-containing protein</fullName>
    </submittedName>
</protein>